<feature type="region of interest" description="Disordered" evidence="2">
    <location>
        <begin position="75"/>
        <end position="102"/>
    </location>
</feature>
<organism evidence="3 4">
    <name type="scientific">Boletus reticuloceps</name>
    <dbReference type="NCBI Taxonomy" id="495285"/>
    <lineage>
        <taxon>Eukaryota</taxon>
        <taxon>Fungi</taxon>
        <taxon>Dikarya</taxon>
        <taxon>Basidiomycota</taxon>
        <taxon>Agaricomycotina</taxon>
        <taxon>Agaricomycetes</taxon>
        <taxon>Agaricomycetidae</taxon>
        <taxon>Boletales</taxon>
        <taxon>Boletineae</taxon>
        <taxon>Boletaceae</taxon>
        <taxon>Boletoideae</taxon>
        <taxon>Boletus</taxon>
    </lineage>
</organism>
<gene>
    <name evidence="3" type="ORF">JVT61DRAFT_3011</name>
</gene>
<evidence type="ECO:0000256" key="1">
    <source>
        <dbReference type="SAM" id="Coils"/>
    </source>
</evidence>
<feature type="region of interest" description="Disordered" evidence="2">
    <location>
        <begin position="1"/>
        <end position="63"/>
    </location>
</feature>
<comment type="caution">
    <text evidence="3">The sequence shown here is derived from an EMBL/GenBank/DDBJ whole genome shotgun (WGS) entry which is preliminary data.</text>
</comment>
<protein>
    <submittedName>
        <fullName evidence="3">Uncharacterized protein</fullName>
    </submittedName>
</protein>
<dbReference type="Proteomes" id="UP000683000">
    <property type="component" value="Unassembled WGS sequence"/>
</dbReference>
<keyword evidence="1" id="KW-0175">Coiled coil</keyword>
<dbReference type="EMBL" id="JAGFBS010000014">
    <property type="protein sequence ID" value="KAG6375453.1"/>
    <property type="molecule type" value="Genomic_DNA"/>
</dbReference>
<feature type="compositionally biased region" description="Low complexity" evidence="2">
    <location>
        <begin position="89"/>
        <end position="102"/>
    </location>
</feature>
<keyword evidence="4" id="KW-1185">Reference proteome</keyword>
<evidence type="ECO:0000256" key="2">
    <source>
        <dbReference type="SAM" id="MobiDB-lite"/>
    </source>
</evidence>
<evidence type="ECO:0000313" key="3">
    <source>
        <dbReference type="EMBL" id="KAG6375453.1"/>
    </source>
</evidence>
<accession>A0A8I3A9R8</accession>
<evidence type="ECO:0000313" key="4">
    <source>
        <dbReference type="Proteomes" id="UP000683000"/>
    </source>
</evidence>
<dbReference type="OrthoDB" id="2135488at2759"/>
<feature type="coiled-coil region" evidence="1">
    <location>
        <begin position="127"/>
        <end position="234"/>
    </location>
</feature>
<dbReference type="AlphaFoldDB" id="A0A8I3A9R8"/>
<feature type="compositionally biased region" description="Basic and acidic residues" evidence="2">
    <location>
        <begin position="1"/>
        <end position="11"/>
    </location>
</feature>
<proteinExistence type="predicted"/>
<sequence>MNTSRFHEHLASDLSNDDQYPEPSLVTRPSDYPEPATRTEPRDGSDIIAQIREATSAPSPLTSYLKDPAVINAIDSPEAKGSHSRSQRHSSSSTRSRAPRSSSILGLVLAEEEKQAHKLKSLLRSTGDRLDREMRRANQAVSRAERAESRVHELSARVSNAESSKYVVELEAARAREEIKRYKIQIESLERDVKRLQADVTLLEKQRNEADECAARARDTARKFQMELRNLQARHVGREEGLRYGMHKWFKTGRIEGFDTGHADGYESGRNEGYDEGREQGFSEGQEIGLKQGRKIGRQEGLDQGWEQGRREEREHALQAFDDFFVAEIDERDQVLQDEKTGAEMVGLDATLDLGCFTETMATAAAERW</sequence>
<feature type="region of interest" description="Disordered" evidence="2">
    <location>
        <begin position="260"/>
        <end position="279"/>
    </location>
</feature>
<name>A0A8I3A9R8_9AGAM</name>
<reference evidence="3" key="1">
    <citation type="submission" date="2021-03" db="EMBL/GenBank/DDBJ databases">
        <title>Evolutionary innovations through gain and loss of genes in the ectomycorrhizal Boletales.</title>
        <authorList>
            <person name="Wu G."/>
            <person name="Miyauchi S."/>
            <person name="Morin E."/>
            <person name="Yang Z.-L."/>
            <person name="Xu J."/>
            <person name="Martin F.M."/>
        </authorList>
    </citation>
    <scope>NUCLEOTIDE SEQUENCE</scope>
    <source>
        <strain evidence="3">BR01</strain>
    </source>
</reference>